<accession>A0ABY9PW60</accession>
<evidence type="ECO:0000313" key="1">
    <source>
        <dbReference type="EMBL" id="WMT79877.1"/>
    </source>
</evidence>
<name>A0ABY9PW60_9FIRM</name>
<dbReference type="RefSeq" id="WP_228106603.1">
    <property type="nucleotide sequence ID" value="NZ_CP101637.1"/>
</dbReference>
<gene>
    <name evidence="1" type="ORF">TEMA_01480</name>
</gene>
<dbReference type="EMBL" id="CP101637">
    <property type="protein sequence ID" value="WMT79877.1"/>
    <property type="molecule type" value="Genomic_DNA"/>
</dbReference>
<keyword evidence="2" id="KW-1185">Reference proteome</keyword>
<sequence>MKICKHFEKSNAGKCKNYQGDKNESCACNCSKIKAKGTKPVNNLEVIVEGE</sequence>
<dbReference type="Proteomes" id="UP001235030">
    <property type="component" value="Chromosome"/>
</dbReference>
<evidence type="ECO:0008006" key="3">
    <source>
        <dbReference type="Google" id="ProtNLM"/>
    </source>
</evidence>
<protein>
    <recommendedName>
        <fullName evidence="3">Bacteriocin</fullName>
    </recommendedName>
</protein>
<evidence type="ECO:0000313" key="2">
    <source>
        <dbReference type="Proteomes" id="UP001235030"/>
    </source>
</evidence>
<proteinExistence type="predicted"/>
<reference evidence="1 2" key="1">
    <citation type="submission" date="2022-07" db="EMBL/GenBank/DDBJ databases">
        <title>Genome sequence of Terrisporobacter mayombei DSM6539.</title>
        <authorList>
            <person name="Boeer T."/>
            <person name="Bengelsdorf F.R."/>
            <person name="Daniel R."/>
            <person name="Poehlein A."/>
        </authorList>
    </citation>
    <scope>NUCLEOTIDE SEQUENCE [LARGE SCALE GENOMIC DNA]</scope>
    <source>
        <strain evidence="1 2">DSM 6539</strain>
    </source>
</reference>
<organism evidence="1 2">
    <name type="scientific">Terrisporobacter mayombei</name>
    <dbReference type="NCBI Taxonomy" id="1541"/>
    <lineage>
        <taxon>Bacteria</taxon>
        <taxon>Bacillati</taxon>
        <taxon>Bacillota</taxon>
        <taxon>Clostridia</taxon>
        <taxon>Peptostreptococcales</taxon>
        <taxon>Peptostreptococcaceae</taxon>
        <taxon>Terrisporobacter</taxon>
    </lineage>
</organism>